<accession>A0AAE3IHD2</accession>
<evidence type="ECO:0000313" key="2">
    <source>
        <dbReference type="EMBL" id="MCU6704372.1"/>
    </source>
</evidence>
<dbReference type="PANTHER" id="PTHR36180">
    <property type="entry name" value="DNA-BINDING PROTEIN-RELATED-RELATED"/>
    <property type="match status" value="1"/>
</dbReference>
<comment type="caution">
    <text evidence="2">The sequence shown here is derived from an EMBL/GenBank/DDBJ whole genome shotgun (WGS) entry which is preliminary data.</text>
</comment>
<proteinExistence type="predicted"/>
<dbReference type="SMART" id="SM01040">
    <property type="entry name" value="Bro-N"/>
    <property type="match status" value="1"/>
</dbReference>
<evidence type="ECO:0000313" key="3">
    <source>
        <dbReference type="Proteomes" id="UP001208131"/>
    </source>
</evidence>
<dbReference type="EMBL" id="JAOQJZ010000001">
    <property type="protein sequence ID" value="MCU6704372.1"/>
    <property type="molecule type" value="Genomic_DNA"/>
</dbReference>
<dbReference type="RefSeq" id="WP_267300128.1">
    <property type="nucleotide sequence ID" value="NZ_JAOQJZ010000001.1"/>
</dbReference>
<reference evidence="2 3" key="1">
    <citation type="journal article" date="2021" name="ISME Commun">
        <title>Automated analysis of genomic sequences facilitates high-throughput and comprehensive description of bacteria.</title>
        <authorList>
            <person name="Hitch T.C.A."/>
        </authorList>
    </citation>
    <scope>NUCLEOTIDE SEQUENCE [LARGE SCALE GENOMIC DNA]</scope>
    <source>
        <strain evidence="2 3">Sanger_31</strain>
    </source>
</reference>
<feature type="domain" description="Bro-N" evidence="1">
    <location>
        <begin position="1"/>
        <end position="109"/>
    </location>
</feature>
<dbReference type="PROSITE" id="PS51750">
    <property type="entry name" value="BRO_N"/>
    <property type="match status" value="1"/>
</dbReference>
<dbReference type="AlphaFoldDB" id="A0AAE3IHD2"/>
<protein>
    <submittedName>
        <fullName evidence="2">BRO family protein</fullName>
    </submittedName>
</protein>
<sequence>MTENNKTMVTVFESKDFGKVRTVDIDNKIYFCGSDVAKALGYARPADAITSHCKGVCVLPTPSAGGVQKTKFISEGDVYRLIAHSKLPSAERFESWIFDEVLPTIHRTGSYIMKGSEKDNELKLLQATVTQLQNMLLALSAKKIPNAKALNIWKKQISTPLIVKLQDNALRTTGEVVEFADMLHRVYTQMTSMFGFCTVTALSEFTDKYNCDCTTIQPSIINAIVDNHVYQAWFTQACNQLMICVGNGDRFTSDDGCTYNATQFTLEDSFDFIAYTLAEVMNDRSAHHAHTLSIVYKKINTTRGWHNQMTRKKVKTKKDVILSDRKQFTKFVLVSNEIIKELGRS</sequence>
<keyword evidence="3" id="KW-1185">Reference proteome</keyword>
<dbReference type="PANTHER" id="PTHR36180:SF2">
    <property type="entry name" value="BRO FAMILY PROTEIN"/>
    <property type="match status" value="1"/>
</dbReference>
<dbReference type="Proteomes" id="UP001208131">
    <property type="component" value="Unassembled WGS sequence"/>
</dbReference>
<evidence type="ECO:0000259" key="1">
    <source>
        <dbReference type="PROSITE" id="PS51750"/>
    </source>
</evidence>
<organism evidence="2 3">
    <name type="scientific">Hominimerdicola aceti</name>
    <dbReference type="NCBI Taxonomy" id="2981726"/>
    <lineage>
        <taxon>Bacteria</taxon>
        <taxon>Bacillati</taxon>
        <taxon>Bacillota</taxon>
        <taxon>Clostridia</taxon>
        <taxon>Eubacteriales</taxon>
        <taxon>Oscillospiraceae</taxon>
        <taxon>Hominimerdicola</taxon>
    </lineage>
</organism>
<name>A0AAE3IHD2_9FIRM</name>
<dbReference type="Pfam" id="PF02498">
    <property type="entry name" value="Bro-N"/>
    <property type="match status" value="1"/>
</dbReference>
<dbReference type="InterPro" id="IPR003497">
    <property type="entry name" value="BRO_N_domain"/>
</dbReference>
<gene>
    <name evidence="2" type="ORF">OCV57_00315</name>
</gene>